<dbReference type="PANTHER" id="PTHR30024">
    <property type="entry name" value="ALIPHATIC SULFONATES-BINDING PROTEIN-RELATED"/>
    <property type="match status" value="1"/>
</dbReference>
<dbReference type="RefSeq" id="WP_084253954.1">
    <property type="nucleotide sequence ID" value="NZ_FJNB01000014.1"/>
</dbReference>
<dbReference type="InterPro" id="IPR027024">
    <property type="entry name" value="UCP027386_ABC_sbc_TM0202"/>
</dbReference>
<dbReference type="Proteomes" id="UP000076878">
    <property type="component" value="Unassembled WGS sequence"/>
</dbReference>
<dbReference type="SUPFAM" id="SSF53850">
    <property type="entry name" value="Periplasmic binding protein-like II"/>
    <property type="match status" value="1"/>
</dbReference>
<dbReference type="Gene3D" id="3.40.190.10">
    <property type="entry name" value="Periplasmic binding protein-like II"/>
    <property type="match status" value="2"/>
</dbReference>
<keyword evidence="4" id="KW-1185">Reference proteome</keyword>
<evidence type="ECO:0000313" key="2">
    <source>
        <dbReference type="EMBL" id="SEJ67568.1"/>
    </source>
</evidence>
<proteinExistence type="predicted"/>
<protein>
    <submittedName>
        <fullName evidence="2">NitT/TauT family transport system substrate-binding protein</fullName>
    </submittedName>
</protein>
<dbReference type="STRING" id="640938.TR210_1957"/>
<reference evidence="2 4" key="2">
    <citation type="submission" date="2016-10" db="EMBL/GenBank/DDBJ databases">
        <authorList>
            <person name="Varghese N."/>
            <person name="Submissions S."/>
        </authorList>
    </citation>
    <scope>NUCLEOTIDE SEQUENCE [LARGE SCALE GENOMIC DNA]</scope>
    <source>
        <strain evidence="2 4">DSM 22150</strain>
    </source>
</reference>
<dbReference type="EMBL" id="FJNB01000014">
    <property type="protein sequence ID" value="CZR02948.1"/>
    <property type="molecule type" value="Genomic_DNA"/>
</dbReference>
<name>A0A143Z4C6_9LACT</name>
<dbReference type="Pfam" id="PF12974">
    <property type="entry name" value="Phosphonate-bd"/>
    <property type="match status" value="1"/>
</dbReference>
<dbReference type="OrthoDB" id="9815602at2"/>
<accession>A0A143Z4C6</accession>
<reference evidence="1 3" key="1">
    <citation type="submission" date="2016-02" db="EMBL/GenBank/DDBJ databases">
        <authorList>
            <person name="Wen L."/>
            <person name="He K."/>
            <person name="Yang H."/>
        </authorList>
    </citation>
    <scope>NUCLEOTIDE SEQUENCE [LARGE SCALE GENOMIC DNA]</scope>
    <source>
        <strain evidence="1">Trichococcus_R210</strain>
    </source>
</reference>
<organism evidence="1 3">
    <name type="scientific">Trichococcus ilyis</name>
    <dbReference type="NCBI Taxonomy" id="640938"/>
    <lineage>
        <taxon>Bacteria</taxon>
        <taxon>Bacillati</taxon>
        <taxon>Bacillota</taxon>
        <taxon>Bacilli</taxon>
        <taxon>Lactobacillales</taxon>
        <taxon>Carnobacteriaceae</taxon>
        <taxon>Trichococcus</taxon>
    </lineage>
</organism>
<dbReference type="PROSITE" id="PS51257">
    <property type="entry name" value="PROKAR_LIPOPROTEIN"/>
    <property type="match status" value="1"/>
</dbReference>
<dbReference type="PANTHER" id="PTHR30024:SF46">
    <property type="entry name" value="ABC TRANSPORTER, SUBSTRATE-BINDING LIPOPROTEIN"/>
    <property type="match status" value="1"/>
</dbReference>
<dbReference type="PIRSF" id="PIRSF027386">
    <property type="entry name" value="UCP027386_ABC_sbc_TM0202"/>
    <property type="match status" value="1"/>
</dbReference>
<dbReference type="Proteomes" id="UP000199280">
    <property type="component" value="Unassembled WGS sequence"/>
</dbReference>
<evidence type="ECO:0000313" key="1">
    <source>
        <dbReference type="EMBL" id="CZR02948.1"/>
    </source>
</evidence>
<dbReference type="AlphaFoldDB" id="A0A143Z4C6"/>
<evidence type="ECO:0000313" key="4">
    <source>
        <dbReference type="Proteomes" id="UP000199280"/>
    </source>
</evidence>
<evidence type="ECO:0000313" key="3">
    <source>
        <dbReference type="Proteomes" id="UP000076878"/>
    </source>
</evidence>
<dbReference type="EMBL" id="FNYT01000021">
    <property type="protein sequence ID" value="SEJ67568.1"/>
    <property type="molecule type" value="Genomic_DNA"/>
</dbReference>
<gene>
    <name evidence="2" type="ORF">SAMN05216375_12158</name>
    <name evidence="1" type="ORF">TR210_1957</name>
</gene>
<sequence>MKRLWMSLMLWMLLLVAGCSSWEKAYEEAGSASLTVMALKGPGALGLVKAMEPGLDPPVRLGDTVYYSFEEDEATLYAKLSEGKADIAVVPTEIAAKLYHEGAGYQLAAVNTGGYLYMLSTDNAIKEVADLRGKVITIAGEKSRAEVVIRRLLERSGLNTDADVTLTYASSSETAVENAANSELILLAEPWVTDLLGENDDFAIALDIQDEWMQVNGNGMSLPLTCLIVKKEIPIDRAEEWGLFVADYKDSIDWINSNPAETTELVDKHEMGITKEQAEGVISRSNLIYLDAASSKSAVEEYLNLFLEANPDAINGSLPDDAFYLEQE</sequence>